<organism evidence="1">
    <name type="scientific">Sipha flava</name>
    <name type="common">yellow sugarcane aphid</name>
    <dbReference type="NCBI Taxonomy" id="143950"/>
    <lineage>
        <taxon>Eukaryota</taxon>
        <taxon>Metazoa</taxon>
        <taxon>Ecdysozoa</taxon>
        <taxon>Arthropoda</taxon>
        <taxon>Hexapoda</taxon>
        <taxon>Insecta</taxon>
        <taxon>Pterygota</taxon>
        <taxon>Neoptera</taxon>
        <taxon>Paraneoptera</taxon>
        <taxon>Hemiptera</taxon>
        <taxon>Sternorrhyncha</taxon>
        <taxon>Aphidomorpha</taxon>
        <taxon>Aphidoidea</taxon>
        <taxon>Aphididae</taxon>
        <taxon>Sipha</taxon>
    </lineage>
</organism>
<dbReference type="AlphaFoldDB" id="A0A2S2R5F1"/>
<gene>
    <name evidence="1" type="ORF">g.41938</name>
</gene>
<evidence type="ECO:0000313" key="1">
    <source>
        <dbReference type="EMBL" id="MBY85153.1"/>
    </source>
</evidence>
<accession>A0A2S2R5F1</accession>
<name>A0A2S2R5F1_9HEMI</name>
<proteinExistence type="predicted"/>
<sequence length="104" mass="12103">MTKTKSTKVSAHEDGEKQTCAAVVRDGRHTVRQRFGAHRRLRKLVRLIYRASRLITERMVTPKQRVGTGEIAVFVRHDRVKCYSLVNHNNILFLKTFFSFIKSC</sequence>
<protein>
    <submittedName>
        <fullName evidence="1">Uncharacterized protein</fullName>
    </submittedName>
</protein>
<dbReference type="EMBL" id="GGMS01015950">
    <property type="protein sequence ID" value="MBY85153.1"/>
    <property type="molecule type" value="Transcribed_RNA"/>
</dbReference>
<reference evidence="1" key="1">
    <citation type="submission" date="2018-04" db="EMBL/GenBank/DDBJ databases">
        <title>Transcriptome assembly of Sipha flava.</title>
        <authorList>
            <person name="Scully E.D."/>
            <person name="Geib S.M."/>
            <person name="Palmer N.A."/>
            <person name="Koch K."/>
            <person name="Bradshaw J."/>
            <person name="Heng-Moss T."/>
            <person name="Sarath G."/>
        </authorList>
    </citation>
    <scope>NUCLEOTIDE SEQUENCE</scope>
</reference>